<feature type="domain" description="FecR protein" evidence="3">
    <location>
        <begin position="62"/>
        <end position="155"/>
    </location>
</feature>
<sequence length="416" mass="40292">MTSFFRFITFIVFVMLCMSSAHALASEWIVSRTTKQVSFTVDKKNWVPVVGGMTIPNKSWISTGPRGRVELERGVEKVSFGPKTLAAIFTESGLFSRKTQVVQQKGEIALNIEKRSRPHTYVHTPFLAAVVKGTTFTVTVTEKAASVSVAEGLVQVSSFTGGQSTNVGPGQQVTVDQSQSMSVAGITEVPAVFSVEPTQASVPAVGQSAPVGAGLGLGTFGDQSSTGPSGNGGSQGVNGESSGGGGSSGKQSVIGPNGNGNGNGNGGGNGNGNNGNGNGNGGGNGNGNNGNDNGNGGGNGNGNNGNGNGNGGGNGNGNNENGNGNGGGNGNGNNGNDNGNGGGNGNGNNGNGNGNGGGNGNGNNGNGNGNGGGNGNGNNGNGNGNGGGNGNGNNGNGNGNGGGNGNGDDDDDDDDD</sequence>
<dbReference type="PANTHER" id="PTHR38731:SF3">
    <property type="entry name" value="BLL6125 PROTEIN"/>
    <property type="match status" value="1"/>
</dbReference>
<dbReference type="Pfam" id="PF04773">
    <property type="entry name" value="FecR"/>
    <property type="match status" value="1"/>
</dbReference>
<dbReference type="Proteomes" id="UP000535501">
    <property type="component" value="Unassembled WGS sequence"/>
</dbReference>
<accession>A0A7W9Z1P6</accession>
<dbReference type="EMBL" id="JACHEJ010000030">
    <property type="protein sequence ID" value="MBB6182415.1"/>
    <property type="molecule type" value="Genomic_DNA"/>
</dbReference>
<dbReference type="PANTHER" id="PTHR38731">
    <property type="entry name" value="LIPL45-RELATED LIPOPROTEIN-RELATED"/>
    <property type="match status" value="1"/>
</dbReference>
<name>A0A7W9Z1P6_9HYPH</name>
<evidence type="ECO:0000313" key="5">
    <source>
        <dbReference type="Proteomes" id="UP000535501"/>
    </source>
</evidence>
<keyword evidence="2" id="KW-0732">Signal</keyword>
<comment type="caution">
    <text evidence="4">The sequence shown here is derived from an EMBL/GenBank/DDBJ whole genome shotgun (WGS) entry which is preliminary data.</text>
</comment>
<dbReference type="InterPro" id="IPR006860">
    <property type="entry name" value="FecR"/>
</dbReference>
<proteinExistence type="predicted"/>
<evidence type="ECO:0000256" key="2">
    <source>
        <dbReference type="SAM" id="SignalP"/>
    </source>
</evidence>
<feature type="compositionally biased region" description="Acidic residues" evidence="1">
    <location>
        <begin position="407"/>
        <end position="416"/>
    </location>
</feature>
<organism evidence="4 5">
    <name type="scientific">Pseudorhizobium flavum</name>
    <dbReference type="NCBI Taxonomy" id="1335061"/>
    <lineage>
        <taxon>Bacteria</taxon>
        <taxon>Pseudomonadati</taxon>
        <taxon>Pseudomonadota</taxon>
        <taxon>Alphaproteobacteria</taxon>
        <taxon>Hyphomicrobiales</taxon>
        <taxon>Rhizobiaceae</taxon>
        <taxon>Rhizobium/Agrobacterium group</taxon>
        <taxon>Pseudorhizobium</taxon>
    </lineage>
</organism>
<dbReference type="RefSeq" id="WP_152338426.1">
    <property type="nucleotide sequence ID" value="NZ_JACHEJ010000030.1"/>
</dbReference>
<dbReference type="PRINTS" id="PR01228">
    <property type="entry name" value="EGGSHELL"/>
</dbReference>
<feature type="signal peptide" evidence="2">
    <location>
        <begin position="1"/>
        <end position="23"/>
    </location>
</feature>
<dbReference type="AlphaFoldDB" id="A0A7W9Z1P6"/>
<protein>
    <recommendedName>
        <fullName evidence="3">FecR protein domain-containing protein</fullName>
    </recommendedName>
</protein>
<feature type="compositionally biased region" description="Gly residues" evidence="1">
    <location>
        <begin position="323"/>
        <end position="406"/>
    </location>
</feature>
<reference evidence="4 5" key="1">
    <citation type="submission" date="2020-08" db="EMBL/GenBank/DDBJ databases">
        <title>Genomic Encyclopedia of Type Strains, Phase IV (KMG-IV): sequencing the most valuable type-strain genomes for metagenomic binning, comparative biology and taxonomic classification.</title>
        <authorList>
            <person name="Goeker M."/>
        </authorList>
    </citation>
    <scope>NUCLEOTIDE SEQUENCE [LARGE SCALE GENOMIC DNA]</scope>
    <source>
        <strain evidence="4 5">DSM 102134</strain>
    </source>
</reference>
<gene>
    <name evidence="4" type="ORF">HNQ75_004404</name>
</gene>
<feature type="region of interest" description="Disordered" evidence="1">
    <location>
        <begin position="216"/>
        <end position="416"/>
    </location>
</feature>
<keyword evidence="5" id="KW-1185">Reference proteome</keyword>
<evidence type="ECO:0000313" key="4">
    <source>
        <dbReference type="EMBL" id="MBB6182415.1"/>
    </source>
</evidence>
<feature type="compositionally biased region" description="Gly residues" evidence="1">
    <location>
        <begin position="229"/>
        <end position="248"/>
    </location>
</feature>
<feature type="compositionally biased region" description="Gly residues" evidence="1">
    <location>
        <begin position="257"/>
        <end position="316"/>
    </location>
</feature>
<evidence type="ECO:0000256" key="1">
    <source>
        <dbReference type="SAM" id="MobiDB-lite"/>
    </source>
</evidence>
<evidence type="ECO:0000259" key="3">
    <source>
        <dbReference type="Pfam" id="PF04773"/>
    </source>
</evidence>
<feature type="chain" id="PRO_5031384435" description="FecR protein domain-containing protein" evidence="2">
    <location>
        <begin position="24"/>
        <end position="416"/>
    </location>
</feature>
<dbReference type="Gene3D" id="2.60.120.1440">
    <property type="match status" value="1"/>
</dbReference>